<evidence type="ECO:0000313" key="4">
    <source>
        <dbReference type="Proteomes" id="UP001175228"/>
    </source>
</evidence>
<feature type="coiled-coil region" evidence="1">
    <location>
        <begin position="55"/>
        <end position="96"/>
    </location>
</feature>
<dbReference type="AlphaFoldDB" id="A0AA39PXI2"/>
<dbReference type="Pfam" id="PF12937">
    <property type="entry name" value="F-box-like"/>
    <property type="match status" value="1"/>
</dbReference>
<evidence type="ECO:0000256" key="1">
    <source>
        <dbReference type="SAM" id="Coils"/>
    </source>
</evidence>
<gene>
    <name evidence="3" type="ORF">EDD18DRAFT_1290913</name>
</gene>
<evidence type="ECO:0000259" key="2">
    <source>
        <dbReference type="Pfam" id="PF12937"/>
    </source>
</evidence>
<keyword evidence="1" id="KW-0175">Coiled coil</keyword>
<comment type="caution">
    <text evidence="3">The sequence shown here is derived from an EMBL/GenBank/DDBJ whole genome shotgun (WGS) entry which is preliminary data.</text>
</comment>
<feature type="domain" description="F-box" evidence="2">
    <location>
        <begin position="101"/>
        <end position="157"/>
    </location>
</feature>
<accession>A0AA39PXI2</accession>
<sequence>MSLETSSHRCRNCGISISRTPFLDDPSPYGSFDNHLNTNEPLPEAEATRLRHTILKDMSDEMARLNSEMERVRSLMEEIEKDRELLQARIERYTALISPVRSLPPEILSEIFGWVLSSDGWTSRFLRLNEGQCLLGRICSQWRQVVNSTPRFWTTFNIMYGMGSEAPPSRYCGHFRDR</sequence>
<dbReference type="Proteomes" id="UP001175228">
    <property type="component" value="Unassembled WGS sequence"/>
</dbReference>
<keyword evidence="4" id="KW-1185">Reference proteome</keyword>
<dbReference type="Gene3D" id="1.20.1280.50">
    <property type="match status" value="1"/>
</dbReference>
<reference evidence="3" key="1">
    <citation type="submission" date="2023-06" db="EMBL/GenBank/DDBJ databases">
        <authorList>
            <consortium name="Lawrence Berkeley National Laboratory"/>
            <person name="Ahrendt S."/>
            <person name="Sahu N."/>
            <person name="Indic B."/>
            <person name="Wong-Bajracharya J."/>
            <person name="Merenyi Z."/>
            <person name="Ke H.-M."/>
            <person name="Monk M."/>
            <person name="Kocsube S."/>
            <person name="Drula E."/>
            <person name="Lipzen A."/>
            <person name="Balint B."/>
            <person name="Henrissat B."/>
            <person name="Andreopoulos B."/>
            <person name="Martin F.M."/>
            <person name="Harder C.B."/>
            <person name="Rigling D."/>
            <person name="Ford K.L."/>
            <person name="Foster G.D."/>
            <person name="Pangilinan J."/>
            <person name="Papanicolaou A."/>
            <person name="Barry K."/>
            <person name="LaButti K."/>
            <person name="Viragh M."/>
            <person name="Koriabine M."/>
            <person name="Yan M."/>
            <person name="Riley R."/>
            <person name="Champramary S."/>
            <person name="Plett K.L."/>
            <person name="Tsai I.J."/>
            <person name="Slot J."/>
            <person name="Sipos G."/>
            <person name="Plett J."/>
            <person name="Nagy L.G."/>
            <person name="Grigoriev I.V."/>
        </authorList>
    </citation>
    <scope>NUCLEOTIDE SEQUENCE</scope>
    <source>
        <strain evidence="3">HWK02</strain>
    </source>
</reference>
<dbReference type="InterPro" id="IPR001810">
    <property type="entry name" value="F-box_dom"/>
</dbReference>
<evidence type="ECO:0000313" key="3">
    <source>
        <dbReference type="EMBL" id="KAK0491840.1"/>
    </source>
</evidence>
<organism evidence="3 4">
    <name type="scientific">Armillaria luteobubalina</name>
    <dbReference type="NCBI Taxonomy" id="153913"/>
    <lineage>
        <taxon>Eukaryota</taxon>
        <taxon>Fungi</taxon>
        <taxon>Dikarya</taxon>
        <taxon>Basidiomycota</taxon>
        <taxon>Agaricomycotina</taxon>
        <taxon>Agaricomycetes</taxon>
        <taxon>Agaricomycetidae</taxon>
        <taxon>Agaricales</taxon>
        <taxon>Marasmiineae</taxon>
        <taxon>Physalacriaceae</taxon>
        <taxon>Armillaria</taxon>
    </lineage>
</organism>
<proteinExistence type="predicted"/>
<name>A0AA39PXI2_9AGAR</name>
<protein>
    <recommendedName>
        <fullName evidence="2">F-box domain-containing protein</fullName>
    </recommendedName>
</protein>
<dbReference type="EMBL" id="JAUEPU010000033">
    <property type="protein sequence ID" value="KAK0491840.1"/>
    <property type="molecule type" value="Genomic_DNA"/>
</dbReference>